<dbReference type="RefSeq" id="WP_172606921.1">
    <property type="nucleotide sequence ID" value="NZ_UGGU01000002.1"/>
</dbReference>
<protein>
    <submittedName>
        <fullName evidence="1">Uncharacterized protein</fullName>
    </submittedName>
</protein>
<evidence type="ECO:0000313" key="2">
    <source>
        <dbReference type="Proteomes" id="UP000255328"/>
    </source>
</evidence>
<keyword evidence="2" id="KW-1185">Reference proteome</keyword>
<name>A0A377GP67_9FUSO</name>
<reference evidence="1 2" key="1">
    <citation type="submission" date="2018-06" db="EMBL/GenBank/DDBJ databases">
        <authorList>
            <consortium name="Pathogen Informatics"/>
            <person name="Doyle S."/>
        </authorList>
    </citation>
    <scope>NUCLEOTIDE SEQUENCE [LARGE SCALE GENOMIC DNA]</scope>
    <source>
        <strain evidence="1 2">NCTC10723</strain>
    </source>
</reference>
<dbReference type="AlphaFoldDB" id="A0A377GP67"/>
<sequence length="53" mass="6357">MNNGLKKLMEDLNLKSFDELYDFLNDPENKNNSIVQEYQEFIAYANEVMKHEE</sequence>
<organism evidence="1 2">
    <name type="scientific">Fusobacterium necrogenes</name>
    <dbReference type="NCBI Taxonomy" id="858"/>
    <lineage>
        <taxon>Bacteria</taxon>
        <taxon>Fusobacteriati</taxon>
        <taxon>Fusobacteriota</taxon>
        <taxon>Fusobacteriia</taxon>
        <taxon>Fusobacteriales</taxon>
        <taxon>Fusobacteriaceae</taxon>
        <taxon>Fusobacterium</taxon>
    </lineage>
</organism>
<evidence type="ECO:0000313" key="1">
    <source>
        <dbReference type="EMBL" id="STO28757.1"/>
    </source>
</evidence>
<proteinExistence type="predicted"/>
<dbReference type="EMBL" id="UGGU01000002">
    <property type="protein sequence ID" value="STO28757.1"/>
    <property type="molecule type" value="Genomic_DNA"/>
</dbReference>
<accession>A0A377GP67</accession>
<dbReference type="Proteomes" id="UP000255328">
    <property type="component" value="Unassembled WGS sequence"/>
</dbReference>
<gene>
    <name evidence="1" type="ORF">NCTC10723_00068</name>
</gene>